<accession>A0AAV3S2T9</accession>
<sequence length="76" mass="8480">MDWGKLLNLKCLYNLDCLKYLRNLWNSMILNLIRTLVVSALLLNYPVKEAVKRCACGREANTGDGAGILVVLVGNQ</sequence>
<keyword evidence="2" id="KW-1185">Reference proteome</keyword>
<evidence type="ECO:0000313" key="2">
    <source>
        <dbReference type="Proteomes" id="UP001454036"/>
    </source>
</evidence>
<protein>
    <submittedName>
        <fullName evidence="1">Uncharacterized protein</fullName>
    </submittedName>
</protein>
<comment type="caution">
    <text evidence="1">The sequence shown here is derived from an EMBL/GenBank/DDBJ whole genome shotgun (WGS) entry which is preliminary data.</text>
</comment>
<evidence type="ECO:0000313" key="1">
    <source>
        <dbReference type="EMBL" id="GAA0187265.1"/>
    </source>
</evidence>
<dbReference type="Proteomes" id="UP001454036">
    <property type="component" value="Unassembled WGS sequence"/>
</dbReference>
<proteinExistence type="predicted"/>
<organism evidence="1 2">
    <name type="scientific">Lithospermum erythrorhizon</name>
    <name type="common">Purple gromwell</name>
    <name type="synonym">Lithospermum officinale var. erythrorhizon</name>
    <dbReference type="NCBI Taxonomy" id="34254"/>
    <lineage>
        <taxon>Eukaryota</taxon>
        <taxon>Viridiplantae</taxon>
        <taxon>Streptophyta</taxon>
        <taxon>Embryophyta</taxon>
        <taxon>Tracheophyta</taxon>
        <taxon>Spermatophyta</taxon>
        <taxon>Magnoliopsida</taxon>
        <taxon>eudicotyledons</taxon>
        <taxon>Gunneridae</taxon>
        <taxon>Pentapetalae</taxon>
        <taxon>asterids</taxon>
        <taxon>lamiids</taxon>
        <taxon>Boraginales</taxon>
        <taxon>Boraginaceae</taxon>
        <taxon>Boraginoideae</taxon>
        <taxon>Lithospermeae</taxon>
        <taxon>Lithospermum</taxon>
    </lineage>
</organism>
<reference evidence="1 2" key="1">
    <citation type="submission" date="2024-01" db="EMBL/GenBank/DDBJ databases">
        <title>The complete chloroplast genome sequence of Lithospermum erythrorhizon: insights into the phylogenetic relationship among Boraginaceae species and the maternal lineages of purple gromwells.</title>
        <authorList>
            <person name="Okada T."/>
            <person name="Watanabe K."/>
        </authorList>
    </citation>
    <scope>NUCLEOTIDE SEQUENCE [LARGE SCALE GENOMIC DNA]</scope>
</reference>
<dbReference type="EMBL" id="BAABME010014541">
    <property type="protein sequence ID" value="GAA0187265.1"/>
    <property type="molecule type" value="Genomic_DNA"/>
</dbReference>
<gene>
    <name evidence="1" type="ORF">LIER_34553</name>
</gene>
<name>A0AAV3S2T9_LITER</name>
<dbReference type="AlphaFoldDB" id="A0AAV3S2T9"/>